<evidence type="ECO:0000313" key="7">
    <source>
        <dbReference type="EMBL" id="KAK4536651.1"/>
    </source>
</evidence>
<dbReference type="CDD" id="cd00086">
    <property type="entry name" value="homeodomain"/>
    <property type="match status" value="1"/>
</dbReference>
<sequence length="332" mass="36545">MESTTSLDVWEWAGVTTTACADSSIPGAHLACDRWLSGPATAPEVETDSDIEQVDDIWAWTASDTNMAEWHTTSGRSGTADLDDFTPCGGWGRWVESSAATAPPSEAEQLREQRIQEAYAHVLQVLDAHVQALETSHPECREPAQRIRELVMIECAHVCANRTPAVDAARSHQVPLSGPVAWRPPSLAVLAHPVGIPVGNVDDGASRMTSDALTRLADLVTAALRREHDDKEARARRHRWSTVSGAACCASRPRRHTSGTGAPSTASRRPDARPLKAWLFDNFLNPYPSEEDKLELMRASCLNYSQLNNWFINARVRLWRPIVEWLGTPEAT</sequence>
<evidence type="ECO:0000256" key="5">
    <source>
        <dbReference type="SAM" id="MobiDB-lite"/>
    </source>
</evidence>
<comment type="subcellular location">
    <subcellularLocation>
        <location evidence="4">Nucleus</location>
    </subcellularLocation>
</comment>
<keyword evidence="8" id="KW-1185">Reference proteome</keyword>
<keyword evidence="2 4" id="KW-0371">Homeobox</keyword>
<dbReference type="InterPro" id="IPR050224">
    <property type="entry name" value="TALE_homeobox"/>
</dbReference>
<dbReference type="PROSITE" id="PS50071">
    <property type="entry name" value="HOMEOBOX_2"/>
    <property type="match status" value="1"/>
</dbReference>
<evidence type="ECO:0000256" key="3">
    <source>
        <dbReference type="ARBA" id="ARBA00023242"/>
    </source>
</evidence>
<dbReference type="AlphaFoldDB" id="A0AAV9IX50"/>
<dbReference type="SUPFAM" id="SSF46689">
    <property type="entry name" value="Homeodomain-like"/>
    <property type="match status" value="1"/>
</dbReference>
<feature type="compositionally biased region" description="Polar residues" evidence="5">
    <location>
        <begin position="258"/>
        <end position="267"/>
    </location>
</feature>
<feature type="domain" description="Homeobox" evidence="6">
    <location>
        <begin position="280"/>
        <end position="321"/>
    </location>
</feature>
<dbReference type="InterPro" id="IPR009057">
    <property type="entry name" value="Homeodomain-like_sf"/>
</dbReference>
<organism evidence="7 8">
    <name type="scientific">Cyanidium caldarium</name>
    <name type="common">Red alga</name>
    <dbReference type="NCBI Taxonomy" id="2771"/>
    <lineage>
        <taxon>Eukaryota</taxon>
        <taxon>Rhodophyta</taxon>
        <taxon>Bangiophyceae</taxon>
        <taxon>Cyanidiales</taxon>
        <taxon>Cyanidiaceae</taxon>
        <taxon>Cyanidium</taxon>
    </lineage>
</organism>
<feature type="region of interest" description="Disordered" evidence="5">
    <location>
        <begin position="250"/>
        <end position="270"/>
    </location>
</feature>
<proteinExistence type="predicted"/>
<dbReference type="Pfam" id="PF05920">
    <property type="entry name" value="Homeobox_KN"/>
    <property type="match status" value="1"/>
</dbReference>
<dbReference type="GO" id="GO:0003677">
    <property type="term" value="F:DNA binding"/>
    <property type="evidence" value="ECO:0007669"/>
    <property type="project" value="UniProtKB-UniRule"/>
</dbReference>
<dbReference type="PANTHER" id="PTHR11850">
    <property type="entry name" value="HOMEOBOX PROTEIN TRANSCRIPTION FACTORS"/>
    <property type="match status" value="1"/>
</dbReference>
<name>A0AAV9IX50_CYACA</name>
<dbReference type="InterPro" id="IPR001356">
    <property type="entry name" value="HD"/>
</dbReference>
<dbReference type="Gene3D" id="1.10.10.60">
    <property type="entry name" value="Homeodomain-like"/>
    <property type="match status" value="1"/>
</dbReference>
<dbReference type="Proteomes" id="UP001301350">
    <property type="component" value="Unassembled WGS sequence"/>
</dbReference>
<evidence type="ECO:0000259" key="6">
    <source>
        <dbReference type="PROSITE" id="PS50071"/>
    </source>
</evidence>
<evidence type="ECO:0000256" key="2">
    <source>
        <dbReference type="ARBA" id="ARBA00023155"/>
    </source>
</evidence>
<dbReference type="EMBL" id="JANCYW010000009">
    <property type="protein sequence ID" value="KAK4536651.1"/>
    <property type="molecule type" value="Genomic_DNA"/>
</dbReference>
<keyword evidence="1 4" id="KW-0238">DNA-binding</keyword>
<accession>A0AAV9IX50</accession>
<dbReference type="SMART" id="SM00389">
    <property type="entry name" value="HOX"/>
    <property type="match status" value="1"/>
</dbReference>
<comment type="caution">
    <text evidence="7">The sequence shown here is derived from an EMBL/GenBank/DDBJ whole genome shotgun (WGS) entry which is preliminary data.</text>
</comment>
<reference evidence="7 8" key="1">
    <citation type="submission" date="2022-07" db="EMBL/GenBank/DDBJ databases">
        <title>Genome-wide signatures of adaptation to extreme environments.</title>
        <authorList>
            <person name="Cho C.H."/>
            <person name="Yoon H.S."/>
        </authorList>
    </citation>
    <scope>NUCLEOTIDE SEQUENCE [LARGE SCALE GENOMIC DNA]</scope>
    <source>
        <strain evidence="7 8">DBV 063 E5</strain>
    </source>
</reference>
<evidence type="ECO:0000256" key="4">
    <source>
        <dbReference type="PROSITE-ProRule" id="PRU00108"/>
    </source>
</evidence>
<dbReference type="InterPro" id="IPR008422">
    <property type="entry name" value="KN_HD"/>
</dbReference>
<protein>
    <recommendedName>
        <fullName evidence="6">Homeobox domain-containing protein</fullName>
    </recommendedName>
</protein>
<evidence type="ECO:0000313" key="8">
    <source>
        <dbReference type="Proteomes" id="UP001301350"/>
    </source>
</evidence>
<feature type="DNA-binding region" description="Homeobox" evidence="4">
    <location>
        <begin position="282"/>
        <end position="322"/>
    </location>
</feature>
<gene>
    <name evidence="7" type="ORF">CDCA_CDCA09G2676</name>
</gene>
<keyword evidence="3 4" id="KW-0539">Nucleus</keyword>
<dbReference type="GO" id="GO:0005634">
    <property type="term" value="C:nucleus"/>
    <property type="evidence" value="ECO:0007669"/>
    <property type="project" value="UniProtKB-SubCell"/>
</dbReference>
<dbReference type="GO" id="GO:0006355">
    <property type="term" value="P:regulation of DNA-templated transcription"/>
    <property type="evidence" value="ECO:0007669"/>
    <property type="project" value="InterPro"/>
</dbReference>
<evidence type="ECO:0000256" key="1">
    <source>
        <dbReference type="ARBA" id="ARBA00023125"/>
    </source>
</evidence>